<name>A0A822E9K0_9BILA</name>
<organism evidence="1 2">
    <name type="scientific">Rotaria socialis</name>
    <dbReference type="NCBI Taxonomy" id="392032"/>
    <lineage>
        <taxon>Eukaryota</taxon>
        <taxon>Metazoa</taxon>
        <taxon>Spiralia</taxon>
        <taxon>Gnathifera</taxon>
        <taxon>Rotifera</taxon>
        <taxon>Eurotatoria</taxon>
        <taxon>Bdelloidea</taxon>
        <taxon>Philodinida</taxon>
        <taxon>Philodinidae</taxon>
        <taxon>Rotaria</taxon>
    </lineage>
</organism>
<feature type="non-terminal residue" evidence="1">
    <location>
        <position position="1"/>
    </location>
</feature>
<dbReference type="Proteomes" id="UP000663848">
    <property type="component" value="Unassembled WGS sequence"/>
</dbReference>
<evidence type="ECO:0000313" key="1">
    <source>
        <dbReference type="EMBL" id="CAF5093396.1"/>
    </source>
</evidence>
<evidence type="ECO:0000313" key="2">
    <source>
        <dbReference type="Proteomes" id="UP000663848"/>
    </source>
</evidence>
<comment type="caution">
    <text evidence="1">The sequence shown here is derived from an EMBL/GenBank/DDBJ whole genome shotgun (WGS) entry which is preliminary data.</text>
</comment>
<feature type="non-terminal residue" evidence="1">
    <location>
        <position position="68"/>
    </location>
</feature>
<protein>
    <submittedName>
        <fullName evidence="1">Uncharacterized protein</fullName>
    </submittedName>
</protein>
<accession>A0A822E9K0</accession>
<proteinExistence type="predicted"/>
<dbReference type="AlphaFoldDB" id="A0A822E9K0"/>
<reference evidence="1" key="1">
    <citation type="submission" date="2021-02" db="EMBL/GenBank/DDBJ databases">
        <authorList>
            <person name="Nowell W R."/>
        </authorList>
    </citation>
    <scope>NUCLEOTIDE SEQUENCE</scope>
</reference>
<gene>
    <name evidence="1" type="ORF">QYT958_LOCUS44452</name>
</gene>
<sequence length="68" mass="7573">FKSKPNQARRSLVLRKNNGILAYPQCLQGHIPLSDSTIDAVVNFYREDGISRTSSNSKDTIKIKGQPV</sequence>
<dbReference type="EMBL" id="CAJOBR010068845">
    <property type="protein sequence ID" value="CAF5093396.1"/>
    <property type="molecule type" value="Genomic_DNA"/>
</dbReference>